<feature type="region of interest" description="Disordered" evidence="1">
    <location>
        <begin position="132"/>
        <end position="162"/>
    </location>
</feature>
<keyword evidence="3" id="KW-1185">Reference proteome</keyword>
<feature type="compositionally biased region" description="Acidic residues" evidence="1">
    <location>
        <begin position="137"/>
        <end position="149"/>
    </location>
</feature>
<proteinExistence type="predicted"/>
<dbReference type="AlphaFoldDB" id="A0A3N7HSR9"/>
<comment type="caution">
    <text evidence="2">The sequence shown here is derived from an EMBL/GenBank/DDBJ whole genome shotgun (WGS) entry which is preliminary data.</text>
</comment>
<gene>
    <name evidence="2" type="ORF">DZC73_17360</name>
</gene>
<dbReference type="EMBL" id="QUSW01000004">
    <property type="protein sequence ID" value="RQP23881.1"/>
    <property type="molecule type" value="Genomic_DNA"/>
</dbReference>
<organism evidence="2 3">
    <name type="scientific">Piscinibacter terrae</name>
    <dbReference type="NCBI Taxonomy" id="2496871"/>
    <lineage>
        <taxon>Bacteria</taxon>
        <taxon>Pseudomonadati</taxon>
        <taxon>Pseudomonadota</taxon>
        <taxon>Betaproteobacteria</taxon>
        <taxon>Burkholderiales</taxon>
        <taxon>Sphaerotilaceae</taxon>
        <taxon>Piscinibacter</taxon>
    </lineage>
</organism>
<name>A0A3N7HSR9_9BURK</name>
<sequence>MPNRSESPSSFQIPFQVPFQMPLAPWFVNSANQAQGETDSPAAVWGQALEAQMRLWGQMVDLQRKFWSFYMPLIERAPVFTNGGARTVAEEEHGLEPAETADGIPDAMELQLRTWNHFLDAQRSFWTKLPWTAAEAEASEQEPADDEEPAPAPKPRKTPRRR</sequence>
<evidence type="ECO:0000313" key="2">
    <source>
        <dbReference type="EMBL" id="RQP23881.1"/>
    </source>
</evidence>
<accession>A0A3N7HSR9</accession>
<protein>
    <submittedName>
        <fullName evidence="2">Uncharacterized protein</fullName>
    </submittedName>
</protein>
<dbReference type="RefSeq" id="WP_124541613.1">
    <property type="nucleotide sequence ID" value="NZ_QUSW01000004.1"/>
</dbReference>
<evidence type="ECO:0000313" key="3">
    <source>
        <dbReference type="Proteomes" id="UP000267464"/>
    </source>
</evidence>
<evidence type="ECO:0000256" key="1">
    <source>
        <dbReference type="SAM" id="MobiDB-lite"/>
    </source>
</evidence>
<reference evidence="2 3" key="2">
    <citation type="submission" date="2018-12" db="EMBL/GenBank/DDBJ databases">
        <title>Rhizobacter gummiphilus sp. nov., a rubber-degrading bacterium isolated from the soil of a botanical garden in Japan.</title>
        <authorList>
            <person name="Shunsuke S.S."/>
        </authorList>
    </citation>
    <scope>NUCLEOTIDE SEQUENCE [LARGE SCALE GENOMIC DNA]</scope>
    <source>
        <strain evidence="2 3">S-16</strain>
    </source>
</reference>
<dbReference type="Proteomes" id="UP000267464">
    <property type="component" value="Unassembled WGS sequence"/>
</dbReference>
<reference evidence="2 3" key="1">
    <citation type="submission" date="2018-08" db="EMBL/GenBank/DDBJ databases">
        <authorList>
            <person name="Khan S.A."/>
            <person name="Jeon C.O."/>
            <person name="Chun B.H."/>
            <person name="Jeong S.E."/>
        </authorList>
    </citation>
    <scope>NUCLEOTIDE SEQUENCE [LARGE SCALE GENOMIC DNA]</scope>
    <source>
        <strain evidence="2 3">S-16</strain>
    </source>
</reference>